<dbReference type="AlphaFoldDB" id="A0A6J4E665"/>
<dbReference type="PANTHER" id="PTHR43860">
    <property type="entry name" value="BETAINE ALDEHYDE DEHYDROGENASE"/>
    <property type="match status" value="1"/>
</dbReference>
<dbReference type="Proteomes" id="UP001054892">
    <property type="component" value="Unassembled WGS sequence"/>
</dbReference>
<dbReference type="Pfam" id="PF00171">
    <property type="entry name" value="Aldedh"/>
    <property type="match status" value="1"/>
</dbReference>
<dbReference type="Proteomes" id="UP000509383">
    <property type="component" value="Chromosome"/>
</dbReference>
<evidence type="ECO:0000256" key="3">
    <source>
        <dbReference type="ARBA" id="ARBA00023027"/>
    </source>
</evidence>
<comment type="similarity">
    <text evidence="1">Belongs to the aldehyde dehydrogenase family.</text>
</comment>
<dbReference type="Gene3D" id="3.40.309.10">
    <property type="entry name" value="Aldehyde Dehydrogenase, Chain A, domain 2"/>
    <property type="match status" value="1"/>
</dbReference>
<dbReference type="GO" id="GO:0016620">
    <property type="term" value="F:oxidoreductase activity, acting on the aldehyde or oxo group of donors, NAD or NADP as acceptor"/>
    <property type="evidence" value="ECO:0007669"/>
    <property type="project" value="InterPro"/>
</dbReference>
<dbReference type="InterPro" id="IPR016163">
    <property type="entry name" value="Ald_DH_C"/>
</dbReference>
<feature type="domain" description="Aldehyde dehydrogenase" evidence="4">
    <location>
        <begin position="12"/>
        <end position="476"/>
    </location>
</feature>
<dbReference type="InterPro" id="IPR016162">
    <property type="entry name" value="Ald_DH_N"/>
</dbReference>
<dbReference type="InterPro" id="IPR016161">
    <property type="entry name" value="Ald_DH/histidinol_DH"/>
</dbReference>
<evidence type="ECO:0000313" key="8">
    <source>
        <dbReference type="Proteomes" id="UP001054892"/>
    </source>
</evidence>
<evidence type="ECO:0000313" key="5">
    <source>
        <dbReference type="EMBL" id="BCG23981.1"/>
    </source>
</evidence>
<evidence type="ECO:0000313" key="7">
    <source>
        <dbReference type="Proteomes" id="UP000509383"/>
    </source>
</evidence>
<keyword evidence="8" id="KW-1185">Reference proteome</keyword>
<dbReference type="RefSeq" id="WP_173179406.1">
    <property type="nucleotide sequence ID" value="NZ_AP023189.1"/>
</dbReference>
<dbReference type="FunFam" id="3.40.605.10:FF:000007">
    <property type="entry name" value="NAD/NADP-dependent betaine aldehyde dehydrogenase"/>
    <property type="match status" value="1"/>
</dbReference>
<evidence type="ECO:0000256" key="2">
    <source>
        <dbReference type="ARBA" id="ARBA00023002"/>
    </source>
</evidence>
<dbReference type="InterPro" id="IPR015590">
    <property type="entry name" value="Aldehyde_DH_dom"/>
</dbReference>
<organism evidence="5 7">
    <name type="scientific">Pseudomonas tohonis</name>
    <dbReference type="NCBI Taxonomy" id="2725477"/>
    <lineage>
        <taxon>Bacteria</taxon>
        <taxon>Pseudomonadati</taxon>
        <taxon>Pseudomonadota</taxon>
        <taxon>Gammaproteobacteria</taxon>
        <taxon>Pseudomonadales</taxon>
        <taxon>Pseudomonadaceae</taxon>
        <taxon>Pseudomonas</taxon>
    </lineage>
</organism>
<dbReference type="EMBL" id="AP023189">
    <property type="protein sequence ID" value="BCG23981.1"/>
    <property type="molecule type" value="Genomic_DNA"/>
</dbReference>
<evidence type="ECO:0000313" key="6">
    <source>
        <dbReference type="EMBL" id="GJN56170.1"/>
    </source>
</evidence>
<protein>
    <submittedName>
        <fullName evidence="5">Betaine-aldehyde dehydrogenase</fullName>
    </submittedName>
</protein>
<evidence type="ECO:0000256" key="1">
    <source>
        <dbReference type="ARBA" id="ARBA00009986"/>
    </source>
</evidence>
<reference evidence="5 7" key="1">
    <citation type="submission" date="2020-05" db="EMBL/GenBank/DDBJ databases">
        <title>Characterization of novel class B3 metallo-beta-lactamase from novel Pseudomonas species.</title>
        <authorList>
            <person name="Yamada K."/>
            <person name="Aoki K."/>
            <person name="Ishii Y."/>
        </authorList>
    </citation>
    <scope>NUCLEOTIDE SEQUENCE [LARGE SCALE GENOMIC DNA]</scope>
    <source>
        <strain evidence="5 7">TUM18999</strain>
        <strain evidence="6 8">TUM20286</strain>
    </source>
</reference>
<sequence length="490" mass="53029">MNEATLYIDGCWVRPSRPNRLSSINPATEMTLQELSAAGIEEVDLAVQAARRAFEGEWGQTGGAVRARFLEAMADDLERRADELALLEVLDNGKPLPEARQDVAEAIACFRYYAGLACELDERQEQPLALDDPRFSCRIRHEPVGVAALIVPWNFPLLMAARKVAPALAAGATCVLKPSELTPLTALQLGHTAHAVGLPPGVLNIVPGRGHETGQALAQHPEVDKLAFSGRLITGARLVADTAADFNNPTLELGGKSSLIVFDDADLDAAVEWALYGIFRNQGQAGSATSRLLVQQGIAERLLERLVEAVRDICIGPGTEPGVQMGPLVSAARYSQVMEVIAQGRQDARLLTGGRRPPGLHIGYFIEPTVFDEPHTGSPLWRHEILGPVLSVKRFGTEEQAVAMANDSLYGFAAAVMSTDLDQARRVAGQLRVGVAWINCSQPALVQAPWGGTRLSGLGRELGPWGLDNYLEVKQVTEYISEEPWGWYGR</sequence>
<keyword evidence="3" id="KW-0520">NAD</keyword>
<dbReference type="Gene3D" id="3.40.605.10">
    <property type="entry name" value="Aldehyde Dehydrogenase, Chain A, domain 1"/>
    <property type="match status" value="1"/>
</dbReference>
<dbReference type="KEGG" id="ptw:TUM18999_21720"/>
<dbReference type="SUPFAM" id="SSF53720">
    <property type="entry name" value="ALDH-like"/>
    <property type="match status" value="1"/>
</dbReference>
<dbReference type="EMBL" id="BQKM01000027">
    <property type="protein sequence ID" value="GJN56170.1"/>
    <property type="molecule type" value="Genomic_DNA"/>
</dbReference>
<evidence type="ECO:0000259" key="4">
    <source>
        <dbReference type="Pfam" id="PF00171"/>
    </source>
</evidence>
<name>A0A6J4E665_9PSED</name>
<keyword evidence="2" id="KW-0560">Oxidoreductase</keyword>
<accession>A0A6J4E665</accession>
<proteinExistence type="inferred from homology"/>
<dbReference type="FunFam" id="3.40.309.10:FF:000012">
    <property type="entry name" value="Betaine aldehyde dehydrogenase"/>
    <property type="match status" value="1"/>
</dbReference>
<dbReference type="PANTHER" id="PTHR43860:SF2">
    <property type="entry name" value="BETAINE ALDEHYDE DEHYDROGENASE-RELATED"/>
    <property type="match status" value="1"/>
</dbReference>
<gene>
    <name evidence="5" type="ORF">TUM18999_21720</name>
    <name evidence="6" type="ORF">TUM20286_59220</name>
</gene>